<gene>
    <name evidence="2" type="ORF">EH31_00995</name>
</gene>
<proteinExistence type="predicted"/>
<dbReference type="STRING" id="1044.EH31_00995"/>
<evidence type="ECO:0000313" key="2">
    <source>
        <dbReference type="EMBL" id="KEO91270.1"/>
    </source>
</evidence>
<comment type="caution">
    <text evidence="2">The sequence shown here is derived from an EMBL/GenBank/DDBJ whole genome shotgun (WGS) entry which is preliminary data.</text>
</comment>
<dbReference type="Proteomes" id="UP000027647">
    <property type="component" value="Unassembled WGS sequence"/>
</dbReference>
<protein>
    <submittedName>
        <fullName evidence="2">Uncharacterized protein</fullName>
    </submittedName>
</protein>
<dbReference type="AlphaFoldDB" id="A0A074MET4"/>
<reference evidence="2 3" key="1">
    <citation type="submission" date="2014-04" db="EMBL/GenBank/DDBJ databases">
        <title>A comprehensive comparison of genomes of Erythrobacter spp. strains.</title>
        <authorList>
            <person name="Zheng Q."/>
        </authorList>
    </citation>
    <scope>NUCLEOTIDE SEQUENCE [LARGE SCALE GENOMIC DNA]</scope>
    <source>
        <strain evidence="2 3">DSM 6997</strain>
    </source>
</reference>
<sequence>MRWKFGYLPKLYGGSASLTRDTDVGKRSLAARAWLELWPKAQVKAGIMHENPQSGPWPRARNIAQRRA</sequence>
<organism evidence="2 3">
    <name type="scientific">Erythrobacter longus</name>
    <dbReference type="NCBI Taxonomy" id="1044"/>
    <lineage>
        <taxon>Bacteria</taxon>
        <taxon>Pseudomonadati</taxon>
        <taxon>Pseudomonadota</taxon>
        <taxon>Alphaproteobacteria</taxon>
        <taxon>Sphingomonadales</taxon>
        <taxon>Erythrobacteraceae</taxon>
        <taxon>Erythrobacter/Porphyrobacter group</taxon>
        <taxon>Erythrobacter</taxon>
    </lineage>
</organism>
<dbReference type="EMBL" id="JMIW01000001">
    <property type="protein sequence ID" value="KEO91270.1"/>
    <property type="molecule type" value="Genomic_DNA"/>
</dbReference>
<feature type="region of interest" description="Disordered" evidence="1">
    <location>
        <begin position="48"/>
        <end position="68"/>
    </location>
</feature>
<evidence type="ECO:0000313" key="3">
    <source>
        <dbReference type="Proteomes" id="UP000027647"/>
    </source>
</evidence>
<evidence type="ECO:0000256" key="1">
    <source>
        <dbReference type="SAM" id="MobiDB-lite"/>
    </source>
</evidence>
<keyword evidence="3" id="KW-1185">Reference proteome</keyword>
<accession>A0A074MET4</accession>
<name>A0A074MET4_ERYLO</name>